<dbReference type="Proteomes" id="UP001497457">
    <property type="component" value="Chromosome 15b"/>
</dbReference>
<organism evidence="4 5">
    <name type="scientific">Urochloa decumbens</name>
    <dbReference type="NCBI Taxonomy" id="240449"/>
    <lineage>
        <taxon>Eukaryota</taxon>
        <taxon>Viridiplantae</taxon>
        <taxon>Streptophyta</taxon>
        <taxon>Embryophyta</taxon>
        <taxon>Tracheophyta</taxon>
        <taxon>Spermatophyta</taxon>
        <taxon>Magnoliopsida</taxon>
        <taxon>Liliopsida</taxon>
        <taxon>Poales</taxon>
        <taxon>Poaceae</taxon>
        <taxon>PACMAD clade</taxon>
        <taxon>Panicoideae</taxon>
        <taxon>Panicodae</taxon>
        <taxon>Paniceae</taxon>
        <taxon>Melinidinae</taxon>
        <taxon>Urochloa</taxon>
    </lineage>
</organism>
<accession>A0ABC8Y8L4</accession>
<evidence type="ECO:0000313" key="4">
    <source>
        <dbReference type="EMBL" id="CAL4939859.1"/>
    </source>
</evidence>
<keyword evidence="1" id="KW-0732">Signal</keyword>
<dbReference type="Proteomes" id="UP001497457">
    <property type="component" value="Chromosome 16b"/>
</dbReference>
<dbReference type="InterPro" id="IPR041434">
    <property type="entry name" value="DUF5637"/>
</dbReference>
<dbReference type="Pfam" id="PF18687">
    <property type="entry name" value="DUF5637"/>
    <property type="match status" value="1"/>
</dbReference>
<reference evidence="5" key="1">
    <citation type="submission" date="2024-06" db="EMBL/GenBank/DDBJ databases">
        <authorList>
            <person name="Ryan C."/>
        </authorList>
    </citation>
    <scope>NUCLEOTIDE SEQUENCE [LARGE SCALE GENOMIC DNA]</scope>
</reference>
<dbReference type="AlphaFoldDB" id="A0ABC8Y8L4"/>
<dbReference type="EMBL" id="OZ075125">
    <property type="protein sequence ID" value="CAL4931470.1"/>
    <property type="molecule type" value="Genomic_DNA"/>
</dbReference>
<dbReference type="EMBL" id="OZ075126">
    <property type="protein sequence ID" value="CAL4939859.1"/>
    <property type="molecule type" value="Genomic_DNA"/>
</dbReference>
<feature type="signal peptide" evidence="1">
    <location>
        <begin position="1"/>
        <end position="26"/>
    </location>
</feature>
<feature type="chain" id="PRO_5044721324" description="DUF5637 domain-containing protein" evidence="1">
    <location>
        <begin position="27"/>
        <end position="76"/>
    </location>
</feature>
<reference evidence="4 5" key="2">
    <citation type="submission" date="2024-10" db="EMBL/GenBank/DDBJ databases">
        <authorList>
            <person name="Ryan C."/>
        </authorList>
    </citation>
    <scope>NUCLEOTIDE SEQUENCE [LARGE SCALE GENOMIC DNA]</scope>
</reference>
<evidence type="ECO:0000313" key="5">
    <source>
        <dbReference type="Proteomes" id="UP001497457"/>
    </source>
</evidence>
<sequence>MATTKMAVVAIMAALLLMAVVESASATGFSPSKSNQLGARKLLACIPAGGWCYPNPSGCCGNCGCLFPAGLCYGSC</sequence>
<gene>
    <name evidence="3" type="ORF">URODEC1_LOCUS27074</name>
    <name evidence="4" type="ORF">URODEC1_LOCUS32172</name>
</gene>
<protein>
    <recommendedName>
        <fullName evidence="2">DUF5637 domain-containing protein</fullName>
    </recommendedName>
</protein>
<feature type="domain" description="DUF5637" evidence="2">
    <location>
        <begin position="45"/>
        <end position="75"/>
    </location>
</feature>
<name>A0ABC8Y8L4_9POAL</name>
<evidence type="ECO:0000313" key="3">
    <source>
        <dbReference type="EMBL" id="CAL4931470.1"/>
    </source>
</evidence>
<proteinExistence type="predicted"/>
<evidence type="ECO:0000259" key="2">
    <source>
        <dbReference type="Pfam" id="PF18687"/>
    </source>
</evidence>
<evidence type="ECO:0000256" key="1">
    <source>
        <dbReference type="SAM" id="SignalP"/>
    </source>
</evidence>
<keyword evidence="5" id="KW-1185">Reference proteome</keyword>